<dbReference type="FunFam" id="3.90.70.30:FF:000001">
    <property type="entry name" value="Glutathione gamma-glutamylcysteinyltransferase 1"/>
    <property type="match status" value="1"/>
</dbReference>
<dbReference type="Gene3D" id="3.90.70.30">
    <property type="entry name" value="Phytochelatin synthase, N-terminal domain"/>
    <property type="match status" value="1"/>
</dbReference>
<dbReference type="PANTHER" id="PTHR33447:SF2">
    <property type="entry name" value="GLUTATHIONE GAMMA-GLUTAMYLCYSTEINYLTRANSFERASE"/>
    <property type="match status" value="1"/>
</dbReference>
<organism evidence="6">
    <name type="scientific">Arcella intermedia</name>
    <dbReference type="NCBI Taxonomy" id="1963864"/>
    <lineage>
        <taxon>Eukaryota</taxon>
        <taxon>Amoebozoa</taxon>
        <taxon>Tubulinea</taxon>
        <taxon>Elardia</taxon>
        <taxon>Arcellinida</taxon>
        <taxon>Sphaerothecina</taxon>
        <taxon>Arcellidae</taxon>
        <taxon>Arcella</taxon>
    </lineage>
</organism>
<dbReference type="SUPFAM" id="SSF54001">
    <property type="entry name" value="Cysteine proteinases"/>
    <property type="match status" value="1"/>
</dbReference>
<keyword evidence="4" id="KW-0479">Metal-binding</keyword>
<proteinExistence type="predicted"/>
<keyword evidence="3" id="KW-0808">Transferase</keyword>
<evidence type="ECO:0000256" key="4">
    <source>
        <dbReference type="ARBA" id="ARBA00022723"/>
    </source>
</evidence>
<dbReference type="GO" id="GO:0016756">
    <property type="term" value="F:glutathione gamma-glutamylcysteinyltransferase activity"/>
    <property type="evidence" value="ECO:0007669"/>
    <property type="project" value="UniProtKB-EC"/>
</dbReference>
<dbReference type="PANTHER" id="PTHR33447">
    <property type="entry name" value="GLUTATHIONE GAMMA-GLUTAMYLCYSTEINYLTRANSFERASE"/>
    <property type="match status" value="1"/>
</dbReference>
<dbReference type="PROSITE" id="PS51443">
    <property type="entry name" value="PCS"/>
    <property type="match status" value="1"/>
</dbReference>
<evidence type="ECO:0000313" key="6">
    <source>
        <dbReference type="EMBL" id="NDV36127.1"/>
    </source>
</evidence>
<dbReference type="AlphaFoldDB" id="A0A6B2LH00"/>
<evidence type="ECO:0000259" key="5">
    <source>
        <dbReference type="PROSITE" id="PS51443"/>
    </source>
</evidence>
<dbReference type="InterPro" id="IPR038156">
    <property type="entry name" value="PCS_N_sf"/>
</dbReference>
<feature type="domain" description="Peptidase C83" evidence="5">
    <location>
        <begin position="1"/>
        <end position="206"/>
    </location>
</feature>
<dbReference type="GO" id="GO:0046938">
    <property type="term" value="P:phytochelatin biosynthetic process"/>
    <property type="evidence" value="ECO:0007669"/>
    <property type="project" value="InterPro"/>
</dbReference>
<accession>A0A6B2LH00</accession>
<dbReference type="Pfam" id="PF05023">
    <property type="entry name" value="Phytochelatin"/>
    <property type="match status" value="1"/>
</dbReference>
<reference evidence="6" key="1">
    <citation type="journal article" date="2020" name="J. Eukaryot. Microbiol.">
        <title>De novo Sequencing, Assembly and Annotation of the Transcriptome for the Free-Living Testate Amoeba Arcella intermedia.</title>
        <authorList>
            <person name="Ribeiro G.M."/>
            <person name="Porfirio-Sousa A.L."/>
            <person name="Maurer-Alcala X.X."/>
            <person name="Katz L.A."/>
            <person name="Lahr D.J.G."/>
        </authorList>
    </citation>
    <scope>NUCLEOTIDE SEQUENCE</scope>
</reference>
<protein>
    <recommendedName>
        <fullName evidence="1">glutathione gamma-glutamylcysteinyltransferase</fullName>
        <ecNumber evidence="1">2.3.2.15</ecNumber>
    </recommendedName>
</protein>
<dbReference type="InterPro" id="IPR038765">
    <property type="entry name" value="Papain-like_cys_pep_sf"/>
</dbReference>
<dbReference type="GO" id="GO:0046872">
    <property type="term" value="F:metal ion binding"/>
    <property type="evidence" value="ECO:0007669"/>
    <property type="project" value="UniProtKB-KW"/>
</dbReference>
<name>A0A6B2LH00_9EUKA</name>
<dbReference type="InterPro" id="IPR007719">
    <property type="entry name" value="PCS_N"/>
</dbReference>
<dbReference type="EC" id="2.3.2.15" evidence="1"/>
<dbReference type="EMBL" id="GIBP01007158">
    <property type="protein sequence ID" value="NDV36127.1"/>
    <property type="molecule type" value="Transcribed_RNA"/>
</dbReference>
<evidence type="ECO:0000256" key="1">
    <source>
        <dbReference type="ARBA" id="ARBA00012468"/>
    </source>
</evidence>
<dbReference type="InterPro" id="IPR040409">
    <property type="entry name" value="PCS-like"/>
</dbReference>
<sequence>MVDFSSSEGKLLFSEALSQGHMETYFKLAGQYFAQSDVSFCGVAVLCMVLNSLGIDPNRIWKSPWRWFSEEMMACCTPIEEIRKNGIDFDQFCVLATCKGATVQPYRHEESSVEKFREDIKRVTASSVDILVVNYNRKHVGQTGTGHFAPIAGYHEASDKVLLLDVARFKYPPHWVPIPLLYGAFKDLDVMSSKTRGYIVVSSNPHYESTTDPLNCMPTQK</sequence>
<dbReference type="GO" id="GO:0010273">
    <property type="term" value="P:detoxification of copper ion"/>
    <property type="evidence" value="ECO:0007669"/>
    <property type="project" value="TreeGrafter"/>
</dbReference>
<dbReference type="GO" id="GO:0098849">
    <property type="term" value="P:cellular detoxification of cadmium ion"/>
    <property type="evidence" value="ECO:0007669"/>
    <property type="project" value="TreeGrafter"/>
</dbReference>
<keyword evidence="2" id="KW-0104">Cadmium</keyword>
<evidence type="ECO:0000256" key="2">
    <source>
        <dbReference type="ARBA" id="ARBA00022539"/>
    </source>
</evidence>
<evidence type="ECO:0000256" key="3">
    <source>
        <dbReference type="ARBA" id="ARBA00022679"/>
    </source>
</evidence>